<evidence type="ECO:0000256" key="1">
    <source>
        <dbReference type="SAM" id="MobiDB-lite"/>
    </source>
</evidence>
<evidence type="ECO:0000313" key="3">
    <source>
        <dbReference type="EMBL" id="SFF13026.1"/>
    </source>
</evidence>
<dbReference type="Proteomes" id="UP000199323">
    <property type="component" value="Unassembled WGS sequence"/>
</dbReference>
<sequence length="92" mass="10281">MCGMTSSSQPPGAPRRSPLRTLRTFLSPGPDSSTLQLKAYAWTWTVLLVVWVSAQFWSHPDTLRRVLYVVLSLVSITQTLSALAILGKRRRP</sequence>
<reference evidence="3 4" key="1">
    <citation type="submission" date="2016-10" db="EMBL/GenBank/DDBJ databases">
        <authorList>
            <person name="de Groot N.N."/>
        </authorList>
    </citation>
    <scope>NUCLEOTIDE SEQUENCE [LARGE SCALE GENOMIC DNA]</scope>
    <source>
        <strain evidence="3 4">CGMCC 4.3510</strain>
    </source>
</reference>
<proteinExistence type="predicted"/>
<feature type="transmembrane region" description="Helical" evidence="2">
    <location>
        <begin position="65"/>
        <end position="86"/>
    </location>
</feature>
<organism evidence="3 4">
    <name type="scientific">Actinacidiphila alni</name>
    <dbReference type="NCBI Taxonomy" id="380248"/>
    <lineage>
        <taxon>Bacteria</taxon>
        <taxon>Bacillati</taxon>
        <taxon>Actinomycetota</taxon>
        <taxon>Actinomycetes</taxon>
        <taxon>Kitasatosporales</taxon>
        <taxon>Streptomycetaceae</taxon>
        <taxon>Actinacidiphila</taxon>
    </lineage>
</organism>
<feature type="compositionally biased region" description="Polar residues" evidence="1">
    <location>
        <begin position="1"/>
        <end position="10"/>
    </location>
</feature>
<keyword evidence="2" id="KW-0812">Transmembrane</keyword>
<protein>
    <submittedName>
        <fullName evidence="3">Uncharacterized protein</fullName>
    </submittedName>
</protein>
<keyword evidence="2" id="KW-0472">Membrane</keyword>
<keyword evidence="2" id="KW-1133">Transmembrane helix</keyword>
<feature type="transmembrane region" description="Helical" evidence="2">
    <location>
        <begin position="39"/>
        <end position="59"/>
    </location>
</feature>
<accession>A0A1I2G8E4</accession>
<evidence type="ECO:0000256" key="2">
    <source>
        <dbReference type="SAM" id="Phobius"/>
    </source>
</evidence>
<keyword evidence="4" id="KW-1185">Reference proteome</keyword>
<dbReference type="EMBL" id="FONG01000008">
    <property type="protein sequence ID" value="SFF13026.1"/>
    <property type="molecule type" value="Genomic_DNA"/>
</dbReference>
<evidence type="ECO:0000313" key="4">
    <source>
        <dbReference type="Proteomes" id="UP000199323"/>
    </source>
</evidence>
<name>A0A1I2G8E4_9ACTN</name>
<dbReference type="AlphaFoldDB" id="A0A1I2G8E4"/>
<feature type="region of interest" description="Disordered" evidence="1">
    <location>
        <begin position="1"/>
        <end position="21"/>
    </location>
</feature>
<gene>
    <name evidence="3" type="ORF">SAMN05216251_108297</name>
</gene>
<dbReference type="STRING" id="380248.SAMN05216251_108297"/>